<dbReference type="GO" id="GO:0016787">
    <property type="term" value="F:hydrolase activity"/>
    <property type="evidence" value="ECO:0007669"/>
    <property type="project" value="UniProtKB-KW"/>
</dbReference>
<dbReference type="EMBL" id="JBHLVF010000031">
    <property type="protein sequence ID" value="MFC0393248.1"/>
    <property type="molecule type" value="Genomic_DNA"/>
</dbReference>
<evidence type="ECO:0000313" key="4">
    <source>
        <dbReference type="EMBL" id="MFC0393248.1"/>
    </source>
</evidence>
<evidence type="ECO:0000256" key="1">
    <source>
        <dbReference type="ARBA" id="ARBA00022801"/>
    </source>
</evidence>
<dbReference type="RefSeq" id="WP_204817809.1">
    <property type="nucleotide sequence ID" value="NZ_JANHOF010000002.1"/>
</dbReference>
<keyword evidence="1 4" id="KW-0378">Hydrolase</keyword>
<dbReference type="PANTHER" id="PTHR12304">
    <property type="entry name" value="INOSINE-URIDINE PREFERRING NUCLEOSIDE HYDROLASE"/>
    <property type="match status" value="1"/>
</dbReference>
<evidence type="ECO:0000259" key="3">
    <source>
        <dbReference type="Pfam" id="PF01156"/>
    </source>
</evidence>
<dbReference type="InterPro" id="IPR023186">
    <property type="entry name" value="IUNH"/>
</dbReference>
<organism evidence="4 5">
    <name type="scientific">Paenibacillus mendelii</name>
    <dbReference type="NCBI Taxonomy" id="206163"/>
    <lineage>
        <taxon>Bacteria</taxon>
        <taxon>Bacillati</taxon>
        <taxon>Bacillota</taxon>
        <taxon>Bacilli</taxon>
        <taxon>Bacillales</taxon>
        <taxon>Paenibacillaceae</taxon>
        <taxon>Paenibacillus</taxon>
    </lineage>
</organism>
<dbReference type="Gene3D" id="3.90.245.10">
    <property type="entry name" value="Ribonucleoside hydrolase-like"/>
    <property type="match status" value="1"/>
</dbReference>
<dbReference type="InterPro" id="IPR036452">
    <property type="entry name" value="Ribo_hydro-like"/>
</dbReference>
<dbReference type="SUPFAM" id="SSF53590">
    <property type="entry name" value="Nucleoside hydrolase"/>
    <property type="match status" value="1"/>
</dbReference>
<dbReference type="PANTHER" id="PTHR12304:SF4">
    <property type="entry name" value="URIDINE NUCLEOSIDASE"/>
    <property type="match status" value="1"/>
</dbReference>
<sequence>MAIQYPVITEEVRLHRLRPPTGRINMVLDTDTYNEIDDQFALVYALLSKERINLQAVYAAPFFNELSEGPKDGMEKSYDEIVRILTRMNEPVDGFVFRGSDRYLPGKEQPVDSEAVRDLIAKALAAPDDEPLYVVAIGAITNVASAILIEPAIIEKIVVLWLGGNALDWNDAREFNLIQDVPAAQVIFNSGVPTVLVPCLGVASHLHTTLPEVERYVKGQGAIGDFLAERYEGCSSDHFALSRVIWDISVVAWLIESSWIPTTLIHSPVLTDQVTWSRDTSRHLIRSAHYAHRDPVFRDLFAKLARFAAQTESGQEQLAQS</sequence>
<evidence type="ECO:0000256" key="2">
    <source>
        <dbReference type="ARBA" id="ARBA00023295"/>
    </source>
</evidence>
<comment type="caution">
    <text evidence="4">The sequence shown here is derived from an EMBL/GenBank/DDBJ whole genome shotgun (WGS) entry which is preliminary data.</text>
</comment>
<gene>
    <name evidence="4" type="ORF">ACFFJ8_17930</name>
</gene>
<keyword evidence="2" id="KW-0326">Glycosidase</keyword>
<reference evidence="4 5" key="1">
    <citation type="submission" date="2024-09" db="EMBL/GenBank/DDBJ databases">
        <authorList>
            <person name="Sun Q."/>
            <person name="Mori K."/>
        </authorList>
    </citation>
    <scope>NUCLEOTIDE SEQUENCE [LARGE SCALE GENOMIC DNA]</scope>
    <source>
        <strain evidence="4 5">CCM 4839</strain>
    </source>
</reference>
<accession>A0ABV6JBG9</accession>
<keyword evidence="5" id="KW-1185">Reference proteome</keyword>
<evidence type="ECO:0000313" key="5">
    <source>
        <dbReference type="Proteomes" id="UP001589818"/>
    </source>
</evidence>
<dbReference type="Pfam" id="PF01156">
    <property type="entry name" value="IU_nuc_hydro"/>
    <property type="match status" value="1"/>
</dbReference>
<dbReference type="InterPro" id="IPR001910">
    <property type="entry name" value="Inosine/uridine_hydrolase_dom"/>
</dbReference>
<dbReference type="Proteomes" id="UP001589818">
    <property type="component" value="Unassembled WGS sequence"/>
</dbReference>
<proteinExistence type="predicted"/>
<feature type="domain" description="Inosine/uridine-preferring nucleoside hydrolase" evidence="3">
    <location>
        <begin position="27"/>
        <end position="266"/>
    </location>
</feature>
<protein>
    <submittedName>
        <fullName evidence="4">Nucleoside hydrolase</fullName>
    </submittedName>
</protein>
<name>A0ABV6JBG9_9BACL</name>